<sequence length="346" mass="38368">MKKLLTGLCILTVSIHANNVLAQAGAGTKYGPKQQAYVDSIKNSDYKWTMPILGKRASGKGFDLPYNSGIMLNTLFAKQKVLISDLKVGFNDMQPVPLEFIKFGDVVAKTQSVTVRPDVWILPFLDLYAIGGFSTAQTNVSIVEPFVMNTNAKFHGNTFGLGTTFAAGYHGFISIIDFNHTWTHMDKISGTISANMVDARFGKNFLMKDKPYRSIAVWVGAQGFFINRTTEGSINLADLKTDASLSDMESIVNETAGWYQNLTPAQKIVMKQLAQAVINKITDGGDKDVIVHYSLNKRPTSEWSMCVGGQFQFSHSWQVRTEVGFLGGRSSLLLSANYRFRMFKKH</sequence>
<comment type="caution">
    <text evidence="2">The sequence shown here is derived from an EMBL/GenBank/DDBJ whole genome shotgun (WGS) entry which is preliminary data.</text>
</comment>
<dbReference type="Proteomes" id="UP000812270">
    <property type="component" value="Unassembled WGS sequence"/>
</dbReference>
<keyword evidence="3" id="KW-1185">Reference proteome</keyword>
<dbReference type="EMBL" id="JAHSPG010000018">
    <property type="protein sequence ID" value="MBV4360300.1"/>
    <property type="molecule type" value="Genomic_DNA"/>
</dbReference>
<dbReference type="RefSeq" id="WP_217794564.1">
    <property type="nucleotide sequence ID" value="NZ_JAHSPG010000018.1"/>
</dbReference>
<evidence type="ECO:0000256" key="1">
    <source>
        <dbReference type="SAM" id="SignalP"/>
    </source>
</evidence>
<gene>
    <name evidence="2" type="ORF">KTO63_24255</name>
</gene>
<accession>A0A9E2W4Z2</accession>
<feature type="signal peptide" evidence="1">
    <location>
        <begin position="1"/>
        <end position="22"/>
    </location>
</feature>
<organism evidence="2 3">
    <name type="scientific">Pinibacter aurantiacus</name>
    <dbReference type="NCBI Taxonomy" id="2851599"/>
    <lineage>
        <taxon>Bacteria</taxon>
        <taxon>Pseudomonadati</taxon>
        <taxon>Bacteroidota</taxon>
        <taxon>Chitinophagia</taxon>
        <taxon>Chitinophagales</taxon>
        <taxon>Chitinophagaceae</taxon>
        <taxon>Pinibacter</taxon>
    </lineage>
</organism>
<keyword evidence="1" id="KW-0732">Signal</keyword>
<evidence type="ECO:0000313" key="2">
    <source>
        <dbReference type="EMBL" id="MBV4360300.1"/>
    </source>
</evidence>
<evidence type="ECO:0000313" key="3">
    <source>
        <dbReference type="Proteomes" id="UP000812270"/>
    </source>
</evidence>
<dbReference type="AlphaFoldDB" id="A0A9E2W4Z2"/>
<protein>
    <submittedName>
        <fullName evidence="2">Uncharacterized protein</fullName>
    </submittedName>
</protein>
<name>A0A9E2W4Z2_9BACT</name>
<proteinExistence type="predicted"/>
<feature type="chain" id="PRO_5038373418" evidence="1">
    <location>
        <begin position="23"/>
        <end position="346"/>
    </location>
</feature>
<reference evidence="2" key="1">
    <citation type="submission" date="2021-06" db="EMBL/GenBank/DDBJ databases">
        <authorList>
            <person name="Huq M.A."/>
        </authorList>
    </citation>
    <scope>NUCLEOTIDE SEQUENCE</scope>
    <source>
        <strain evidence="2">MAH-26</strain>
    </source>
</reference>